<proteinExistence type="inferred from homology"/>
<organism evidence="15 16">
    <name type="scientific">Angiostrongylus cantonensis</name>
    <name type="common">Rat lungworm</name>
    <dbReference type="NCBI Taxonomy" id="6313"/>
    <lineage>
        <taxon>Eukaryota</taxon>
        <taxon>Metazoa</taxon>
        <taxon>Ecdysozoa</taxon>
        <taxon>Nematoda</taxon>
        <taxon>Chromadorea</taxon>
        <taxon>Rhabditida</taxon>
        <taxon>Rhabditina</taxon>
        <taxon>Rhabditomorpha</taxon>
        <taxon>Strongyloidea</taxon>
        <taxon>Metastrongylidae</taxon>
        <taxon>Angiostrongylus</taxon>
    </lineage>
</organism>
<dbReference type="PROSITE" id="PS00141">
    <property type="entry name" value="ASP_PROTEASE"/>
    <property type="match status" value="2"/>
</dbReference>
<evidence type="ECO:0000256" key="8">
    <source>
        <dbReference type="ARBA" id="ARBA00023145"/>
    </source>
</evidence>
<comment type="similarity">
    <text evidence="2 13">Belongs to the peptidase A1 family.</text>
</comment>
<keyword evidence="4 13" id="KW-0645">Protease</keyword>
<dbReference type="WBParaSite" id="ACAC_0000152601-mRNA-1">
    <property type="protein sequence ID" value="ACAC_0000152601-mRNA-1"/>
    <property type="gene ID" value="ACAC_0000152601"/>
</dbReference>
<dbReference type="STRING" id="6313.A0A0K0CVX2"/>
<feature type="active site" evidence="11">
    <location>
        <position position="244"/>
    </location>
</feature>
<keyword evidence="3" id="KW-0964">Secreted</keyword>
<evidence type="ECO:0000259" key="14">
    <source>
        <dbReference type="PROSITE" id="PS51767"/>
    </source>
</evidence>
<keyword evidence="15" id="KW-1185">Reference proteome</keyword>
<dbReference type="PANTHER" id="PTHR47966">
    <property type="entry name" value="BETA-SITE APP-CLEAVING ENZYME, ISOFORM A-RELATED"/>
    <property type="match status" value="1"/>
</dbReference>
<dbReference type="Gene3D" id="2.40.70.10">
    <property type="entry name" value="Acid Proteases"/>
    <property type="match status" value="2"/>
</dbReference>
<dbReference type="GO" id="GO:0005764">
    <property type="term" value="C:lysosome"/>
    <property type="evidence" value="ECO:0007669"/>
    <property type="project" value="TreeGrafter"/>
</dbReference>
<keyword evidence="5" id="KW-0732">Signal</keyword>
<evidence type="ECO:0000256" key="1">
    <source>
        <dbReference type="ARBA" id="ARBA00004613"/>
    </source>
</evidence>
<dbReference type="Proteomes" id="UP000035642">
    <property type="component" value="Unassembled WGS sequence"/>
</dbReference>
<dbReference type="InterPro" id="IPR034164">
    <property type="entry name" value="Pepsin-like_dom"/>
</dbReference>
<dbReference type="AlphaFoldDB" id="A0A0K0CVX2"/>
<feature type="domain" description="Peptidase A1" evidence="14">
    <location>
        <begin position="32"/>
        <end position="357"/>
    </location>
</feature>
<feature type="active site" evidence="11">
    <location>
        <position position="50"/>
    </location>
</feature>
<dbReference type="InterPro" id="IPR001969">
    <property type="entry name" value="Aspartic_peptidase_AS"/>
</dbReference>
<dbReference type="GO" id="GO:0004190">
    <property type="term" value="F:aspartic-type endopeptidase activity"/>
    <property type="evidence" value="ECO:0007669"/>
    <property type="project" value="UniProtKB-KW"/>
</dbReference>
<dbReference type="FunFam" id="2.40.70.10:FF:000058">
    <property type="entry name" value="ASpartyl Protease"/>
    <property type="match status" value="1"/>
</dbReference>
<accession>A0A0K0CVX2</accession>
<dbReference type="PANTHER" id="PTHR47966:SF8">
    <property type="entry name" value="ASPARTIC PROTEASE 1-RELATED"/>
    <property type="match status" value="1"/>
</dbReference>
<comment type="subcellular location">
    <subcellularLocation>
        <location evidence="1">Secreted</location>
    </subcellularLocation>
</comment>
<dbReference type="Pfam" id="PF00026">
    <property type="entry name" value="Asp"/>
    <property type="match status" value="1"/>
</dbReference>
<name>A0A0K0CVX2_ANGCA</name>
<reference evidence="16" key="2">
    <citation type="submission" date="2017-02" db="UniProtKB">
        <authorList>
            <consortium name="WormBaseParasite"/>
        </authorList>
    </citation>
    <scope>IDENTIFICATION</scope>
</reference>
<protein>
    <submittedName>
        <fullName evidence="16">Peptidase A1 domain-containing protein</fullName>
    </submittedName>
</protein>
<dbReference type="SUPFAM" id="SSF50630">
    <property type="entry name" value="Acid proteases"/>
    <property type="match status" value="1"/>
</dbReference>
<evidence type="ECO:0000256" key="3">
    <source>
        <dbReference type="ARBA" id="ARBA00022525"/>
    </source>
</evidence>
<keyword evidence="7 13" id="KW-0378">Hydrolase</keyword>
<dbReference type="GO" id="GO:0005576">
    <property type="term" value="C:extracellular region"/>
    <property type="evidence" value="ECO:0007669"/>
    <property type="project" value="UniProtKB-SubCell"/>
</dbReference>
<dbReference type="GO" id="GO:0006508">
    <property type="term" value="P:proteolysis"/>
    <property type="evidence" value="ECO:0007669"/>
    <property type="project" value="UniProtKB-KW"/>
</dbReference>
<dbReference type="PRINTS" id="PR00792">
    <property type="entry name" value="PEPSIN"/>
</dbReference>
<evidence type="ECO:0000313" key="15">
    <source>
        <dbReference type="Proteomes" id="UP000035642"/>
    </source>
</evidence>
<evidence type="ECO:0000256" key="4">
    <source>
        <dbReference type="ARBA" id="ARBA00022670"/>
    </source>
</evidence>
<dbReference type="InterPro" id="IPR021109">
    <property type="entry name" value="Peptidase_aspartic_dom_sf"/>
</dbReference>
<evidence type="ECO:0000256" key="7">
    <source>
        <dbReference type="ARBA" id="ARBA00022801"/>
    </source>
</evidence>
<evidence type="ECO:0000313" key="16">
    <source>
        <dbReference type="WBParaSite" id="ACAC_0000152601-mRNA-1"/>
    </source>
</evidence>
<dbReference type="InterPro" id="IPR033121">
    <property type="entry name" value="PEPTIDASE_A1"/>
</dbReference>
<evidence type="ECO:0000256" key="12">
    <source>
        <dbReference type="PIRSR" id="PIRSR601461-2"/>
    </source>
</evidence>
<sequence>LYHKYLDDQQIRRGQVLKKGSQPLMDYYDNFYIGNVTIGTPDQTLSLLLDTGSSNLWVIDADCDSNACGGYLTGLFTKYGFNSTKSSSLSTQNTTLFILYESGEWCGGPLVNDVVSFAGNHLIERQGFVTAIDIADIYGYMPLDGILGMGWPALSVGQDTTPMQNILPSLDAPLFTIWMDRKLSPSMGGNDGLITYGAIDTANCHSEINYVPLTSESYWQFPVDGFSIGIFSDARRGQVGAISDSGSSWIWVPTPVMDGIVNQTGAFYDQTNQVYAVPCSTMMVQPDLEFTINGIKYTVPSVEYVLDFGLGPEEVKCILAIFEIKAGGFGPDWIFSDTWIRTFCNIYDFGQKRIGFATAIHSRI</sequence>
<keyword evidence="6 13" id="KW-0064">Aspartyl protease</keyword>
<dbReference type="PROSITE" id="PS51767">
    <property type="entry name" value="PEPTIDASE_A1"/>
    <property type="match status" value="1"/>
</dbReference>
<keyword evidence="9 12" id="KW-1015">Disulfide bond</keyword>
<keyword evidence="8" id="KW-0865">Zymogen</keyword>
<evidence type="ECO:0000256" key="2">
    <source>
        <dbReference type="ARBA" id="ARBA00007447"/>
    </source>
</evidence>
<evidence type="ECO:0000256" key="5">
    <source>
        <dbReference type="ARBA" id="ARBA00022729"/>
    </source>
</evidence>
<reference evidence="15" key="1">
    <citation type="submission" date="2012-09" db="EMBL/GenBank/DDBJ databases">
        <authorList>
            <person name="Martin A.A."/>
        </authorList>
    </citation>
    <scope>NUCLEOTIDE SEQUENCE</scope>
</reference>
<evidence type="ECO:0000256" key="9">
    <source>
        <dbReference type="ARBA" id="ARBA00023157"/>
    </source>
</evidence>
<dbReference type="InterPro" id="IPR001461">
    <property type="entry name" value="Aspartic_peptidase_A1"/>
</dbReference>
<dbReference type="CDD" id="cd05471">
    <property type="entry name" value="pepsin_like"/>
    <property type="match status" value="1"/>
</dbReference>
<evidence type="ECO:0000256" key="10">
    <source>
        <dbReference type="ARBA" id="ARBA00023180"/>
    </source>
</evidence>
<keyword evidence="10" id="KW-0325">Glycoprotein</keyword>
<feature type="disulfide bond" evidence="12">
    <location>
        <begin position="279"/>
        <end position="317"/>
    </location>
</feature>
<evidence type="ECO:0000256" key="11">
    <source>
        <dbReference type="PIRSR" id="PIRSR601461-1"/>
    </source>
</evidence>
<evidence type="ECO:0000256" key="13">
    <source>
        <dbReference type="RuleBase" id="RU000454"/>
    </source>
</evidence>
<evidence type="ECO:0000256" key="6">
    <source>
        <dbReference type="ARBA" id="ARBA00022750"/>
    </source>
</evidence>